<gene>
    <name evidence="1" type="ORF">H8699_11150</name>
</gene>
<dbReference type="Gene3D" id="3.40.50.1000">
    <property type="entry name" value="HAD superfamily/HAD-like"/>
    <property type="match status" value="1"/>
</dbReference>
<proteinExistence type="predicted"/>
<dbReference type="PANTHER" id="PTHR18901:SF38">
    <property type="entry name" value="PSEUDOURIDINE-5'-PHOSPHATASE"/>
    <property type="match status" value="1"/>
</dbReference>
<dbReference type="InterPro" id="IPR023198">
    <property type="entry name" value="PGP-like_dom2"/>
</dbReference>
<dbReference type="InterPro" id="IPR006439">
    <property type="entry name" value="HAD-SF_hydro_IA"/>
</dbReference>
<evidence type="ECO:0000313" key="1">
    <source>
        <dbReference type="EMBL" id="MBC8529986.1"/>
    </source>
</evidence>
<protein>
    <submittedName>
        <fullName evidence="1">HAD family phosphatase</fullName>
    </submittedName>
</protein>
<organism evidence="1 2">
    <name type="scientific">Luoshenia tenuis</name>
    <dbReference type="NCBI Taxonomy" id="2763654"/>
    <lineage>
        <taxon>Bacteria</taxon>
        <taxon>Bacillati</taxon>
        <taxon>Bacillota</taxon>
        <taxon>Clostridia</taxon>
        <taxon>Christensenellales</taxon>
        <taxon>Christensenellaceae</taxon>
        <taxon>Luoshenia</taxon>
    </lineage>
</organism>
<dbReference type="Pfam" id="PF13419">
    <property type="entry name" value="HAD_2"/>
    <property type="match status" value="1"/>
</dbReference>
<dbReference type="SFLD" id="SFLDG01129">
    <property type="entry name" value="C1.5:_HAD__Beta-PGM__Phosphata"/>
    <property type="match status" value="1"/>
</dbReference>
<dbReference type="InterPro" id="IPR041492">
    <property type="entry name" value="HAD_2"/>
</dbReference>
<reference evidence="1" key="1">
    <citation type="submission" date="2020-08" db="EMBL/GenBank/DDBJ databases">
        <title>Genome public.</title>
        <authorList>
            <person name="Liu C."/>
            <person name="Sun Q."/>
        </authorList>
    </citation>
    <scope>NUCLEOTIDE SEQUENCE</scope>
    <source>
        <strain evidence="1">NSJ-44</strain>
    </source>
</reference>
<dbReference type="SUPFAM" id="SSF56784">
    <property type="entry name" value="HAD-like"/>
    <property type="match status" value="1"/>
</dbReference>
<dbReference type="AlphaFoldDB" id="A0A926HPA5"/>
<dbReference type="NCBIfam" id="TIGR01509">
    <property type="entry name" value="HAD-SF-IA-v3"/>
    <property type="match status" value="1"/>
</dbReference>
<dbReference type="InterPro" id="IPR023214">
    <property type="entry name" value="HAD_sf"/>
</dbReference>
<dbReference type="PRINTS" id="PR00413">
    <property type="entry name" value="HADHALOGNASE"/>
</dbReference>
<dbReference type="SFLD" id="SFLDS00003">
    <property type="entry name" value="Haloacid_Dehalogenase"/>
    <property type="match status" value="1"/>
</dbReference>
<dbReference type="SFLD" id="SFLDG01135">
    <property type="entry name" value="C1.5.6:_HAD__Beta-PGM__Phospha"/>
    <property type="match status" value="1"/>
</dbReference>
<comment type="caution">
    <text evidence="1">The sequence shown here is derived from an EMBL/GenBank/DDBJ whole genome shotgun (WGS) entry which is preliminary data.</text>
</comment>
<dbReference type="Proteomes" id="UP000654279">
    <property type="component" value="Unassembled WGS sequence"/>
</dbReference>
<name>A0A926HPA5_9FIRM</name>
<dbReference type="PANTHER" id="PTHR18901">
    <property type="entry name" value="2-DEOXYGLUCOSE-6-PHOSPHATE PHOSPHATASE 2"/>
    <property type="match status" value="1"/>
</dbReference>
<accession>A0A926HPA5</accession>
<evidence type="ECO:0000313" key="2">
    <source>
        <dbReference type="Proteomes" id="UP000654279"/>
    </source>
</evidence>
<dbReference type="EMBL" id="JACRSO010000005">
    <property type="protein sequence ID" value="MBC8529986.1"/>
    <property type="molecule type" value="Genomic_DNA"/>
</dbReference>
<dbReference type="InterPro" id="IPR036412">
    <property type="entry name" value="HAD-like_sf"/>
</dbReference>
<sequence length="217" mass="23567">MAIKGAIFDMDGLMIDTERLMMKAWRRAGEQMGFPIGEDVVKRTLGLNAENTKKVFAEVFAREEDFLACRQVRNQLLAQDIEANGLPVKAGLYQLLDFLKAGGYKIAVATSTARERATGYLKKVAVDGYFDAIICGDMIARGKPEPDIYLAAAGALGLAPQRCIALEDSPVGVLSAYRAGCRPIMVPDLIVPSPETRALLYAQVSSLDEVIPLLEGE</sequence>
<keyword evidence="2" id="KW-1185">Reference proteome</keyword>
<dbReference type="Gene3D" id="1.10.150.240">
    <property type="entry name" value="Putative phosphatase, domain 2"/>
    <property type="match status" value="1"/>
</dbReference>
<dbReference type="RefSeq" id="WP_249285757.1">
    <property type="nucleotide sequence ID" value="NZ_JACRSO010000005.1"/>
</dbReference>